<feature type="coiled-coil region" evidence="1">
    <location>
        <begin position="443"/>
        <end position="470"/>
    </location>
</feature>
<name>A0A7S3PW96_9STRA</name>
<protein>
    <submittedName>
        <fullName evidence="3">Uncharacterized protein</fullName>
    </submittedName>
</protein>
<keyword evidence="1" id="KW-0175">Coiled coil</keyword>
<sequence>MTIIVKYNYSWAITLFLCAVRIGTINSWTASTHGHLLQARRQNKKLMPSLDTRRISHRMSRLQVKNNNERAIQNAKLQAKDTSDEWILEEDWMLQDQVPQFTISSSSRIFRLCGGTSSDTVKSTEEKSLHRVTFWTQLRHSSPLLSQKTEDQLEKRYRVLYNQNWHDVNDVQNNFMTKGKQRMIIPCGSSPELLTDWCIVDTPSTDVGANTGTGKRTEVTMMMGGKLMNGSNIWFPLNQCGTLAGHQFLQLDHHHKSLHRDEVLDYAESMGGNIYELGMPVSPSTSAQIAPGSNNIYHEHIRSTSTHEAHPASSWRSKWNRANDAALRERSASSLQNANRSNHPEQHAPLVSAQNANIVSIITASVISAVIAFSSYPLHSQLVAQSTVSAQPGATVIVQAQTLEAPPLPPPSIKYRESDGNELSISAQRARQELRVERDRITIMKIEERMKMDENKLKELKKEENRLEAIKYGYL</sequence>
<evidence type="ECO:0000256" key="1">
    <source>
        <dbReference type="SAM" id="Coils"/>
    </source>
</evidence>
<feature type="region of interest" description="Disordered" evidence="2">
    <location>
        <begin position="329"/>
        <end position="348"/>
    </location>
</feature>
<dbReference type="EMBL" id="HBIO01003563">
    <property type="protein sequence ID" value="CAE0457613.1"/>
    <property type="molecule type" value="Transcribed_RNA"/>
</dbReference>
<evidence type="ECO:0000313" key="3">
    <source>
        <dbReference type="EMBL" id="CAE0457613.1"/>
    </source>
</evidence>
<proteinExistence type="predicted"/>
<dbReference type="AlphaFoldDB" id="A0A7S3PW96"/>
<accession>A0A7S3PW96</accession>
<evidence type="ECO:0000256" key="2">
    <source>
        <dbReference type="SAM" id="MobiDB-lite"/>
    </source>
</evidence>
<reference evidence="3" key="1">
    <citation type="submission" date="2021-01" db="EMBL/GenBank/DDBJ databases">
        <authorList>
            <person name="Corre E."/>
            <person name="Pelletier E."/>
            <person name="Niang G."/>
            <person name="Scheremetjew M."/>
            <person name="Finn R."/>
            <person name="Kale V."/>
            <person name="Holt S."/>
            <person name="Cochrane G."/>
            <person name="Meng A."/>
            <person name="Brown T."/>
            <person name="Cohen L."/>
        </authorList>
    </citation>
    <scope>NUCLEOTIDE SEQUENCE</scope>
    <source>
        <strain evidence="3">MM31A-1</strain>
    </source>
</reference>
<feature type="compositionally biased region" description="Polar residues" evidence="2">
    <location>
        <begin position="332"/>
        <end position="341"/>
    </location>
</feature>
<gene>
    <name evidence="3" type="ORF">CDEB00056_LOCUS2454</name>
</gene>
<organism evidence="3">
    <name type="scientific">Chaetoceros debilis</name>
    <dbReference type="NCBI Taxonomy" id="122233"/>
    <lineage>
        <taxon>Eukaryota</taxon>
        <taxon>Sar</taxon>
        <taxon>Stramenopiles</taxon>
        <taxon>Ochrophyta</taxon>
        <taxon>Bacillariophyta</taxon>
        <taxon>Coscinodiscophyceae</taxon>
        <taxon>Chaetocerotophycidae</taxon>
        <taxon>Chaetocerotales</taxon>
        <taxon>Chaetocerotaceae</taxon>
        <taxon>Chaetoceros</taxon>
    </lineage>
</organism>